<evidence type="ECO:0000313" key="2">
    <source>
        <dbReference type="Proteomes" id="UP000183832"/>
    </source>
</evidence>
<dbReference type="EMBL" id="CVRI01000037">
    <property type="protein sequence ID" value="CRK93240.1"/>
    <property type="molecule type" value="Genomic_DNA"/>
</dbReference>
<proteinExistence type="predicted"/>
<protein>
    <submittedName>
        <fullName evidence="1">CLUMA_CG006784, isoform A</fullName>
    </submittedName>
</protein>
<dbReference type="Proteomes" id="UP000183832">
    <property type="component" value="Unassembled WGS sequence"/>
</dbReference>
<organism evidence="1 2">
    <name type="scientific">Clunio marinus</name>
    <dbReference type="NCBI Taxonomy" id="568069"/>
    <lineage>
        <taxon>Eukaryota</taxon>
        <taxon>Metazoa</taxon>
        <taxon>Ecdysozoa</taxon>
        <taxon>Arthropoda</taxon>
        <taxon>Hexapoda</taxon>
        <taxon>Insecta</taxon>
        <taxon>Pterygota</taxon>
        <taxon>Neoptera</taxon>
        <taxon>Endopterygota</taxon>
        <taxon>Diptera</taxon>
        <taxon>Nematocera</taxon>
        <taxon>Chironomoidea</taxon>
        <taxon>Chironomidae</taxon>
        <taxon>Clunio</taxon>
    </lineage>
</organism>
<reference evidence="1 2" key="1">
    <citation type="submission" date="2015-04" db="EMBL/GenBank/DDBJ databases">
        <authorList>
            <person name="Syromyatnikov M.Y."/>
            <person name="Popov V.N."/>
        </authorList>
    </citation>
    <scope>NUCLEOTIDE SEQUENCE [LARGE SCALE GENOMIC DNA]</scope>
</reference>
<dbReference type="OrthoDB" id="7731029at2759"/>
<name>A0A1J1HYQ8_9DIPT</name>
<accession>A0A1J1HYQ8</accession>
<sequence>MNANIDFIRDINERYCSLEYELDKNLKKIEADESILEANKTSDGRSITNEFDSYPSSLEEARKRNRKILDDLEQARAFLRSRVIYSPLEAILEKAQKNYFLPQNTTRKKKYGPVFV</sequence>
<gene>
    <name evidence="1" type="ORF">CLUMA_CG006784</name>
</gene>
<keyword evidence="2" id="KW-1185">Reference proteome</keyword>
<evidence type="ECO:0000313" key="1">
    <source>
        <dbReference type="EMBL" id="CRK93240.1"/>
    </source>
</evidence>
<dbReference type="AlphaFoldDB" id="A0A1J1HYQ8"/>